<feature type="region of interest" description="Disordered" evidence="1">
    <location>
        <begin position="159"/>
        <end position="348"/>
    </location>
</feature>
<feature type="compositionally biased region" description="Gly residues" evidence="1">
    <location>
        <begin position="263"/>
        <end position="302"/>
    </location>
</feature>
<sequence length="378" mass="39576">MTAHEGGYVPFLTPAEIYRQLTEGEGTWSLRNEHDETGGEQSKEAERADLIRSLANTIRTGWHGEASAGAYGAAMPLAERALENADKLGHAQDLLYRQIDSFNRAVNSVRPISDPPQPSLDEKFPFDVDHDEAVARYQDDAQNNLAVFRAYDGASHYNETNLPQEYHTSDRSGGDVSVNGPSDVIRSRDPVPGAGEPRQNGPGDPPRPGDTGRVDGPRRLPVGEFPSGPTGPAGSQTTPNDYRPTPLPGVTYPRPGEPSPVSGGPGFVGGAPTGGFGPRGTAGGWGPGRGLGGESRGPGAGVGPLPAQEAAARRAAQAAAGARSGGLAPMGGPTGGRGKDDEDAEHRRKVLMESDAEEMFGSDVLTAPQVIGDDEYED</sequence>
<accession>A0A4R7VMG7</accession>
<proteinExistence type="predicted"/>
<dbReference type="InterPro" id="IPR038332">
    <property type="entry name" value="PPE_sf"/>
</dbReference>
<dbReference type="AlphaFoldDB" id="A0A4R7VMG7"/>
<feature type="compositionally biased region" description="Basic and acidic residues" evidence="1">
    <location>
        <begin position="337"/>
        <end position="348"/>
    </location>
</feature>
<protein>
    <recommendedName>
        <fullName evidence="4">PPE family protein</fullName>
    </recommendedName>
</protein>
<dbReference type="EMBL" id="SOCP01000006">
    <property type="protein sequence ID" value="TDV50714.1"/>
    <property type="molecule type" value="Genomic_DNA"/>
</dbReference>
<reference evidence="2 3" key="1">
    <citation type="submission" date="2019-03" db="EMBL/GenBank/DDBJ databases">
        <title>Genomic Encyclopedia of Archaeal and Bacterial Type Strains, Phase II (KMG-II): from individual species to whole genera.</title>
        <authorList>
            <person name="Goeker M."/>
        </authorList>
    </citation>
    <scope>NUCLEOTIDE SEQUENCE [LARGE SCALE GENOMIC DNA]</scope>
    <source>
        <strain evidence="2 3">DSM 45499</strain>
    </source>
</reference>
<evidence type="ECO:0000313" key="2">
    <source>
        <dbReference type="EMBL" id="TDV50714.1"/>
    </source>
</evidence>
<name>A0A4R7VMG7_9PSEU</name>
<evidence type="ECO:0000256" key="1">
    <source>
        <dbReference type="SAM" id="MobiDB-lite"/>
    </source>
</evidence>
<comment type="caution">
    <text evidence="2">The sequence shown here is derived from an EMBL/GenBank/DDBJ whole genome shotgun (WGS) entry which is preliminary data.</text>
</comment>
<keyword evidence="3" id="KW-1185">Reference proteome</keyword>
<evidence type="ECO:0008006" key="4">
    <source>
        <dbReference type="Google" id="ProtNLM"/>
    </source>
</evidence>
<evidence type="ECO:0000313" key="3">
    <source>
        <dbReference type="Proteomes" id="UP000294927"/>
    </source>
</evidence>
<dbReference type="Gene3D" id="1.20.1260.20">
    <property type="entry name" value="PPE superfamily"/>
    <property type="match status" value="1"/>
</dbReference>
<feature type="compositionally biased region" description="Low complexity" evidence="1">
    <location>
        <begin position="307"/>
        <end position="327"/>
    </location>
</feature>
<dbReference type="Proteomes" id="UP000294927">
    <property type="component" value="Unassembled WGS sequence"/>
</dbReference>
<organism evidence="2 3">
    <name type="scientific">Actinophytocola oryzae</name>
    <dbReference type="NCBI Taxonomy" id="502181"/>
    <lineage>
        <taxon>Bacteria</taxon>
        <taxon>Bacillati</taxon>
        <taxon>Actinomycetota</taxon>
        <taxon>Actinomycetes</taxon>
        <taxon>Pseudonocardiales</taxon>
        <taxon>Pseudonocardiaceae</taxon>
    </lineage>
</organism>
<gene>
    <name evidence="2" type="ORF">CLV71_10654</name>
</gene>